<organism evidence="1">
    <name type="scientific">Photinus pyralis</name>
    <name type="common">Common eastern firefly</name>
    <name type="synonym">Lampyris pyralis</name>
    <dbReference type="NCBI Taxonomy" id="7054"/>
    <lineage>
        <taxon>Eukaryota</taxon>
        <taxon>Metazoa</taxon>
        <taxon>Ecdysozoa</taxon>
        <taxon>Arthropoda</taxon>
        <taxon>Hexapoda</taxon>
        <taxon>Insecta</taxon>
        <taxon>Pterygota</taxon>
        <taxon>Neoptera</taxon>
        <taxon>Endopterygota</taxon>
        <taxon>Coleoptera</taxon>
        <taxon>Polyphaga</taxon>
        <taxon>Elateriformia</taxon>
        <taxon>Elateroidea</taxon>
        <taxon>Lampyridae</taxon>
        <taxon>Lampyrinae</taxon>
        <taxon>Photinus</taxon>
    </lineage>
</organism>
<proteinExistence type="predicted"/>
<evidence type="ECO:0000313" key="1">
    <source>
        <dbReference type="EMBL" id="JAV95160.1"/>
    </source>
</evidence>
<protein>
    <submittedName>
        <fullName evidence="1">Uncharacterized protein</fullName>
    </submittedName>
</protein>
<dbReference type="AlphaFoldDB" id="A0A1Y1NE59"/>
<sequence>MAQLLQERNLANRRRGYAVVFAFESNFLHGNELAGLLIASLVNDTVGAFPDLFHSDKVLHFGFQLWHSIKKLMRRSRAHFTEKISETVCLTVAPCSLKMNSTNQKRALAGTLSTAVSLT</sequence>
<reference evidence="1" key="1">
    <citation type="journal article" date="2016" name="Sci. Rep.">
        <title>Molecular characterization of firefly nuptial gifts: a multi-omics approach sheds light on postcopulatory sexual selection.</title>
        <authorList>
            <person name="Al-Wathiqui N."/>
            <person name="Fallon T.R."/>
            <person name="South A."/>
            <person name="Weng J.K."/>
            <person name="Lewis S.M."/>
        </authorList>
    </citation>
    <scope>NUCLEOTIDE SEQUENCE</scope>
</reference>
<accession>A0A1Y1NE59</accession>
<dbReference type="EMBL" id="GEZM01007475">
    <property type="protein sequence ID" value="JAV95164.1"/>
    <property type="molecule type" value="Transcribed_RNA"/>
</dbReference>
<name>A0A1Y1NE59_PHOPY</name>
<dbReference type="EMBL" id="GEZM01007476">
    <property type="protein sequence ID" value="JAV95162.1"/>
    <property type="molecule type" value="Transcribed_RNA"/>
</dbReference>
<dbReference type="EMBL" id="GEZM01007477">
    <property type="protein sequence ID" value="JAV95160.1"/>
    <property type="molecule type" value="Transcribed_RNA"/>
</dbReference>